<comment type="caution">
    <text evidence="1">The sequence shown here is derived from an EMBL/GenBank/DDBJ whole genome shotgun (WGS) entry which is preliminary data.</text>
</comment>
<organism evidence="1 2">
    <name type="scientific">candidate division CPR1 bacterium GW2011_GWA2_42_17</name>
    <dbReference type="NCBI Taxonomy" id="1618341"/>
    <lineage>
        <taxon>Bacteria</taxon>
        <taxon>candidate division CPR1</taxon>
    </lineage>
</organism>
<evidence type="ECO:0000313" key="2">
    <source>
        <dbReference type="Proteomes" id="UP000034875"/>
    </source>
</evidence>
<dbReference type="AlphaFoldDB" id="A0A0G0YXC7"/>
<accession>A0A0G0YXC7</accession>
<protein>
    <submittedName>
        <fullName evidence="1">Uncharacterized protein</fullName>
    </submittedName>
</protein>
<dbReference type="Proteomes" id="UP000034875">
    <property type="component" value="Unassembled WGS sequence"/>
</dbReference>
<evidence type="ECO:0000313" key="1">
    <source>
        <dbReference type="EMBL" id="KKS41244.1"/>
    </source>
</evidence>
<name>A0A0G0YXC7_9BACT</name>
<dbReference type="EMBL" id="LCCZ01000058">
    <property type="protein sequence ID" value="KKS41244.1"/>
    <property type="molecule type" value="Genomic_DNA"/>
</dbReference>
<proteinExistence type="predicted"/>
<reference evidence="1 2" key="1">
    <citation type="journal article" date="2015" name="Nature">
        <title>rRNA introns, odd ribosomes, and small enigmatic genomes across a large radiation of phyla.</title>
        <authorList>
            <person name="Brown C.T."/>
            <person name="Hug L.A."/>
            <person name="Thomas B.C."/>
            <person name="Sharon I."/>
            <person name="Castelle C.J."/>
            <person name="Singh A."/>
            <person name="Wilkins M.J."/>
            <person name="Williams K.H."/>
            <person name="Banfield J.F."/>
        </authorList>
    </citation>
    <scope>NUCLEOTIDE SEQUENCE [LARGE SCALE GENOMIC DNA]</scope>
</reference>
<sequence>MPSFRANVLGAELATKMAVSMGFSQPPETTDEQIYVWSRGGALPGELKINLITGFFSLNTAWHQDSELVKSRALSEQDAVRYAKDFLSRLSLLPPDLETGKTRVEYLRTGAGILLPAVSQSEANFARVHIFRSDVNSWPVVTEKQDEALAQVIVSTASSAKQIIGVEYKYSPVALDKSATYPLRTTQAAWQQLQAGEGVITQVVGGTAEAVVRNVEMAYYDSSTPQEFFQPVYVFQGDNGFKAYVPAIDPKWLSK</sequence>
<gene>
    <name evidence="1" type="ORF">UV05_C0058G0004</name>
</gene>